<reference evidence="2 3" key="1">
    <citation type="journal article" date="2015" name="Microbes Environ.">
        <title>Distribution and evolution of nitrogen fixation genes in the phylum bacteroidetes.</title>
        <authorList>
            <person name="Inoue J."/>
            <person name="Oshima K."/>
            <person name="Suda W."/>
            <person name="Sakamoto M."/>
            <person name="Iino T."/>
            <person name="Noda S."/>
            <person name="Hongoh Y."/>
            <person name="Hattori M."/>
            <person name="Ohkuma M."/>
        </authorList>
    </citation>
    <scope>NUCLEOTIDE SEQUENCE [LARGE SCALE GENOMIC DNA]</scope>
    <source>
        <strain evidence="2">JCM 15548</strain>
    </source>
</reference>
<dbReference type="AlphaFoldDB" id="A0A0E9M0X4"/>
<dbReference type="EMBL" id="BAZW01000048">
    <property type="protein sequence ID" value="GAO31452.1"/>
    <property type="molecule type" value="Genomic_DNA"/>
</dbReference>
<dbReference type="Proteomes" id="UP000032900">
    <property type="component" value="Unassembled WGS sequence"/>
</dbReference>
<evidence type="ECO:0000313" key="2">
    <source>
        <dbReference type="EMBL" id="GAO31452.1"/>
    </source>
</evidence>
<evidence type="ECO:0000256" key="1">
    <source>
        <dbReference type="SAM" id="Phobius"/>
    </source>
</evidence>
<keyword evidence="1" id="KW-1133">Transmembrane helix</keyword>
<feature type="transmembrane region" description="Helical" evidence="1">
    <location>
        <begin position="130"/>
        <end position="147"/>
    </location>
</feature>
<keyword evidence="1" id="KW-0472">Membrane</keyword>
<organism evidence="2 3">
    <name type="scientific">Geofilum rubicundum JCM 15548</name>
    <dbReference type="NCBI Taxonomy" id="1236989"/>
    <lineage>
        <taxon>Bacteria</taxon>
        <taxon>Pseudomonadati</taxon>
        <taxon>Bacteroidota</taxon>
        <taxon>Bacteroidia</taxon>
        <taxon>Marinilabiliales</taxon>
        <taxon>Marinilabiliaceae</taxon>
        <taxon>Geofilum</taxon>
    </lineage>
</organism>
<keyword evidence="3" id="KW-1185">Reference proteome</keyword>
<comment type="caution">
    <text evidence="2">The sequence shown here is derived from an EMBL/GenBank/DDBJ whole genome shotgun (WGS) entry which is preliminary data.</text>
</comment>
<feature type="transmembrane region" description="Helical" evidence="1">
    <location>
        <begin position="217"/>
        <end position="238"/>
    </location>
</feature>
<dbReference type="OrthoDB" id="8536716at2"/>
<evidence type="ECO:0000313" key="3">
    <source>
        <dbReference type="Proteomes" id="UP000032900"/>
    </source>
</evidence>
<dbReference type="STRING" id="1236989.JCM15548_13813"/>
<feature type="transmembrane region" description="Helical" evidence="1">
    <location>
        <begin position="181"/>
        <end position="205"/>
    </location>
</feature>
<keyword evidence="1" id="KW-0812">Transmembrane</keyword>
<feature type="transmembrane region" description="Helical" evidence="1">
    <location>
        <begin position="41"/>
        <end position="70"/>
    </location>
</feature>
<name>A0A0E9M0X4_9BACT</name>
<proteinExistence type="predicted"/>
<evidence type="ECO:0008006" key="4">
    <source>
        <dbReference type="Google" id="ProtNLM"/>
    </source>
</evidence>
<feature type="transmembrane region" description="Helical" evidence="1">
    <location>
        <begin position="90"/>
        <end position="110"/>
    </location>
</feature>
<dbReference type="RefSeq" id="WP_062127579.1">
    <property type="nucleotide sequence ID" value="NZ_BAZW01000048.1"/>
</dbReference>
<dbReference type="InterPro" id="IPR021737">
    <property type="entry name" value="Phage_phiKZ_Orf197"/>
</dbReference>
<dbReference type="Pfam" id="PF11750">
    <property type="entry name" value="DUF3307"/>
    <property type="match status" value="1"/>
</dbReference>
<gene>
    <name evidence="2" type="ORF">JCM15548_13813</name>
</gene>
<accession>A0A0E9M0X4</accession>
<sequence>MSITQLLILQILAHLLADYFFQSDKWVESKNNRGIKSRYFLMHVAIVFFISWLLSFQWIFVMGAGIITLLHTILDILKSRLSRVSWAERYLFFTDQILHLIIIVAVVSWYHNNFALSNWTNTWLFSERTLVLITAFLFCTKPANIIIREIFKFYAISVPKTSETPQDLPNAGQLIGNIERLLTLTFMLIGHFEAVGLLIAAKSILRFGEKDHLKSEYVVIGTLLSFGIAIFTGVLLRFY</sequence>
<protein>
    <recommendedName>
        <fullName evidence="4">DUF3307 domain-containing protein</fullName>
    </recommendedName>
</protein>